<feature type="transmembrane region" description="Helical" evidence="1">
    <location>
        <begin position="36"/>
        <end position="56"/>
    </location>
</feature>
<protein>
    <submittedName>
        <fullName evidence="2">Uncharacterized protein</fullName>
    </submittedName>
</protein>
<evidence type="ECO:0000313" key="3">
    <source>
        <dbReference type="Proteomes" id="UP000034644"/>
    </source>
</evidence>
<dbReference type="EMBL" id="LCLO01000007">
    <property type="protein sequence ID" value="KKU19309.1"/>
    <property type="molecule type" value="Genomic_DNA"/>
</dbReference>
<dbReference type="Proteomes" id="UP000034644">
    <property type="component" value="Unassembled WGS sequence"/>
</dbReference>
<sequence>MTYLTFAENSIARAGSERFIRSDRVRPAVLRDKKQIAFLSVLAIALIAILAAFNLVSANSMVKLGYDLRESAKFKRTIEEKQKELEIAVSRIRSVQSFESVIQSRGLANVEKISYIKSEQSSLAHR</sequence>
<dbReference type="AlphaFoldDB" id="A0A0G1NFH1"/>
<keyword evidence="1" id="KW-1133">Transmembrane helix</keyword>
<gene>
    <name evidence="2" type="ORF">UX27_C0007G0003</name>
</gene>
<keyword evidence="1" id="KW-0812">Transmembrane</keyword>
<keyword evidence="1" id="KW-0472">Membrane</keyword>
<reference evidence="2 3" key="1">
    <citation type="journal article" date="2015" name="Nature">
        <title>rRNA introns, odd ribosomes, and small enigmatic genomes across a large radiation of phyla.</title>
        <authorList>
            <person name="Brown C.T."/>
            <person name="Hug L.A."/>
            <person name="Thomas B.C."/>
            <person name="Sharon I."/>
            <person name="Castelle C.J."/>
            <person name="Singh A."/>
            <person name="Wilkins M.J."/>
            <person name="Williams K.H."/>
            <person name="Banfield J.F."/>
        </authorList>
    </citation>
    <scope>NUCLEOTIDE SEQUENCE [LARGE SCALE GENOMIC DNA]</scope>
</reference>
<evidence type="ECO:0000313" key="2">
    <source>
        <dbReference type="EMBL" id="KKU19309.1"/>
    </source>
</evidence>
<name>A0A0G1NFH1_9BACT</name>
<proteinExistence type="predicted"/>
<accession>A0A0G1NFH1</accession>
<comment type="caution">
    <text evidence="2">The sequence shown here is derived from an EMBL/GenBank/DDBJ whole genome shotgun (WGS) entry which is preliminary data.</text>
</comment>
<organism evidence="2 3">
    <name type="scientific">Candidatus Azambacteria bacterium GW2011_GWA2_45_90</name>
    <dbReference type="NCBI Taxonomy" id="1618614"/>
    <lineage>
        <taxon>Bacteria</taxon>
        <taxon>Candidatus Azamiibacteriota</taxon>
    </lineage>
</organism>
<evidence type="ECO:0000256" key="1">
    <source>
        <dbReference type="SAM" id="Phobius"/>
    </source>
</evidence>